<evidence type="ECO:0000256" key="3">
    <source>
        <dbReference type="ARBA" id="ARBA00022989"/>
    </source>
</evidence>
<comment type="subcellular location">
    <subcellularLocation>
        <location evidence="1">Membrane</location>
        <topology evidence="1">Multi-pass membrane protein</topology>
    </subcellularLocation>
</comment>
<name>R4XC58_TAPDE</name>
<evidence type="ECO:0000256" key="1">
    <source>
        <dbReference type="ARBA" id="ARBA00004141"/>
    </source>
</evidence>
<dbReference type="PROSITE" id="PS50920">
    <property type="entry name" value="SOLCAR"/>
    <property type="match status" value="1"/>
</dbReference>
<evidence type="ECO:0000313" key="8">
    <source>
        <dbReference type="Proteomes" id="UP000013776"/>
    </source>
</evidence>
<dbReference type="InterPro" id="IPR023395">
    <property type="entry name" value="MCP_dom_sf"/>
</dbReference>
<accession>R4XC58</accession>
<dbReference type="Proteomes" id="UP000013776">
    <property type="component" value="Unassembled WGS sequence"/>
</dbReference>
<dbReference type="SUPFAM" id="SSF103506">
    <property type="entry name" value="Mitochondrial carrier"/>
    <property type="match status" value="2"/>
</dbReference>
<keyword evidence="3" id="KW-1133">Transmembrane helix</keyword>
<keyword evidence="4 5" id="KW-0472">Membrane</keyword>
<evidence type="ECO:0000256" key="6">
    <source>
        <dbReference type="SAM" id="MobiDB-lite"/>
    </source>
</evidence>
<evidence type="ECO:0000256" key="4">
    <source>
        <dbReference type="ARBA" id="ARBA00023136"/>
    </source>
</evidence>
<feature type="compositionally biased region" description="Acidic residues" evidence="6">
    <location>
        <begin position="95"/>
        <end position="109"/>
    </location>
</feature>
<dbReference type="VEuPathDB" id="FungiDB:TAPDE_003310"/>
<evidence type="ECO:0000313" key="7">
    <source>
        <dbReference type="EMBL" id="CCG83140.1"/>
    </source>
</evidence>
<dbReference type="InterPro" id="IPR018108">
    <property type="entry name" value="MCP_transmembrane"/>
</dbReference>
<feature type="repeat" description="Solcar" evidence="5">
    <location>
        <begin position="278"/>
        <end position="374"/>
    </location>
</feature>
<dbReference type="STRING" id="1097556.R4XC58"/>
<organism evidence="7 8">
    <name type="scientific">Taphrina deformans (strain PYCC 5710 / ATCC 11124 / CBS 356.35 / IMI 108563 / JCM 9778 / NBRC 8474)</name>
    <name type="common">Peach leaf curl fungus</name>
    <name type="synonym">Lalaria deformans</name>
    <dbReference type="NCBI Taxonomy" id="1097556"/>
    <lineage>
        <taxon>Eukaryota</taxon>
        <taxon>Fungi</taxon>
        <taxon>Dikarya</taxon>
        <taxon>Ascomycota</taxon>
        <taxon>Taphrinomycotina</taxon>
        <taxon>Taphrinomycetes</taxon>
        <taxon>Taphrinales</taxon>
        <taxon>Taphrinaceae</taxon>
        <taxon>Taphrina</taxon>
    </lineage>
</organism>
<keyword evidence="2 5" id="KW-0812">Transmembrane</keyword>
<dbReference type="OrthoDB" id="77989at2759"/>
<evidence type="ECO:0000256" key="5">
    <source>
        <dbReference type="PROSITE-ProRule" id="PRU00282"/>
    </source>
</evidence>
<dbReference type="eggNOG" id="ENOG502RQI2">
    <property type="taxonomic scope" value="Eukaryota"/>
</dbReference>
<dbReference type="GO" id="GO:0016020">
    <property type="term" value="C:membrane"/>
    <property type="evidence" value="ECO:0007669"/>
    <property type="project" value="UniProtKB-SubCell"/>
</dbReference>
<keyword evidence="8" id="KW-1185">Reference proteome</keyword>
<dbReference type="EMBL" id="CAHR02000126">
    <property type="protein sequence ID" value="CCG83140.1"/>
    <property type="molecule type" value="Genomic_DNA"/>
</dbReference>
<feature type="region of interest" description="Disordered" evidence="6">
    <location>
        <begin position="93"/>
        <end position="120"/>
    </location>
</feature>
<sequence length="379" mass="41428">MDPIGPSVHRPYYTPKPTSYLSGRIEPLDGQNSSDLPYDFIDNPSLPSREAVSAFAQAQIIEYIGICIAQPFENAKILLQCQLIPKGLPRHAADAEVEDDEEADPDYFSEETSHAPTERRTTDRLGYIPQNEGDEPTRPPWQIAPKYPPTLGKVMDAVWTTEGLLGSLKSTNLSFMYHILQEILEGQFSGILSALFSIPDPILALESSDTSSLAVTVVSAGLAAILLAPLDIARTKIILTPISEPRGIIYTLRSLPSRLCPPSLVLPTLLERIVPAVLQHALQSLFEPISGLIQLFLRLPLETVLRRAQVSYSPPRKSIVHLGAYNGIFGTPLWITSQEGDGAFGLYRGWKAGLYGVVGVWSLGLVTGAQENARTGTEF</sequence>
<gene>
    <name evidence="7" type="ORF">TAPDE_003310</name>
</gene>
<reference evidence="7 8" key="1">
    <citation type="journal article" date="2013" name="MBio">
        <title>Genome sequencing of the plant pathogen Taphrina deformans, the causal agent of peach leaf curl.</title>
        <authorList>
            <person name="Cisse O.H."/>
            <person name="Almeida J.M.G.C.F."/>
            <person name="Fonseca A."/>
            <person name="Kumar A.A."/>
            <person name="Salojaervi J."/>
            <person name="Overmyer K."/>
            <person name="Hauser P.M."/>
            <person name="Pagni M."/>
        </authorList>
    </citation>
    <scope>NUCLEOTIDE SEQUENCE [LARGE SCALE GENOMIC DNA]</scope>
    <source>
        <strain evidence="8">PYCC 5710 / ATCC 11124 / CBS 356.35 / IMI 108563 / JCM 9778 / NBRC 8474</strain>
    </source>
</reference>
<evidence type="ECO:0000256" key="2">
    <source>
        <dbReference type="ARBA" id="ARBA00022692"/>
    </source>
</evidence>
<comment type="caution">
    <text evidence="7">The sequence shown here is derived from an EMBL/GenBank/DDBJ whole genome shotgun (WGS) entry which is preliminary data.</text>
</comment>
<protein>
    <submittedName>
        <fullName evidence="7">Mitochondrial fusion and transport protein Ugo1</fullName>
    </submittedName>
</protein>
<proteinExistence type="predicted"/>
<dbReference type="Gene3D" id="1.50.40.10">
    <property type="entry name" value="Mitochondrial carrier domain"/>
    <property type="match status" value="1"/>
</dbReference>
<feature type="region of interest" description="Disordered" evidence="6">
    <location>
        <begin position="1"/>
        <end position="20"/>
    </location>
</feature>
<dbReference type="AlphaFoldDB" id="R4XC58"/>
<feature type="compositionally biased region" description="Basic and acidic residues" evidence="6">
    <location>
        <begin position="111"/>
        <end position="120"/>
    </location>
</feature>